<feature type="domain" description="Competence protein CoiA C-terminal" evidence="3">
    <location>
        <begin position="245"/>
        <end position="398"/>
    </location>
</feature>
<feature type="domain" description="Competence protein CoiA-like N-terminal" evidence="2">
    <location>
        <begin position="28"/>
        <end position="75"/>
    </location>
</feature>
<accession>A0A553ZXC5</accession>
<dbReference type="OrthoDB" id="3784230at2"/>
<dbReference type="AlphaFoldDB" id="A0A553ZXC5"/>
<dbReference type="InterPro" id="IPR010330">
    <property type="entry name" value="CoiA_nuc"/>
</dbReference>
<evidence type="ECO:0000313" key="4">
    <source>
        <dbReference type="EMBL" id="TSB46102.1"/>
    </source>
</evidence>
<dbReference type="Proteomes" id="UP000318521">
    <property type="component" value="Unassembled WGS sequence"/>
</dbReference>
<evidence type="ECO:0008006" key="6">
    <source>
        <dbReference type="Google" id="ProtNLM"/>
    </source>
</evidence>
<dbReference type="InterPro" id="IPR057253">
    <property type="entry name" value="CoiA-like_N"/>
</dbReference>
<evidence type="ECO:0000259" key="2">
    <source>
        <dbReference type="Pfam" id="PF25164"/>
    </source>
</evidence>
<evidence type="ECO:0000313" key="5">
    <source>
        <dbReference type="Proteomes" id="UP000318521"/>
    </source>
</evidence>
<proteinExistence type="predicted"/>
<protein>
    <recommendedName>
        <fullName evidence="6">Competence protein CoiA</fullName>
    </recommendedName>
</protein>
<keyword evidence="5" id="KW-1185">Reference proteome</keyword>
<reference evidence="4 5" key="1">
    <citation type="submission" date="2019-07" db="EMBL/GenBank/DDBJ databases">
        <authorList>
            <person name="Park Y.J."/>
            <person name="Jeong S.E."/>
            <person name="Jung H.S."/>
        </authorList>
    </citation>
    <scope>NUCLEOTIDE SEQUENCE [LARGE SCALE GENOMIC DNA]</scope>
    <source>
        <strain evidence="5">P16(2019)</strain>
    </source>
</reference>
<dbReference type="EMBL" id="VLXZ01000007">
    <property type="protein sequence ID" value="TSB46102.1"/>
    <property type="molecule type" value="Genomic_DNA"/>
</dbReference>
<dbReference type="InterPro" id="IPR021176">
    <property type="entry name" value="Competence-induced_CoiA"/>
</dbReference>
<dbReference type="Pfam" id="PF06054">
    <property type="entry name" value="CoiA_nuc"/>
    <property type="match status" value="1"/>
</dbReference>
<name>A0A553ZXC5_9BACI</name>
<sequence>MSKRYITYGGEAMLHAVLENGTRISMADKWHENELNDLRKQQRFICPICQERVILKLGTKRQWHFSHEQNHSCRIWLEPESAYHLQGKLDIYKWLRKQGVKAGLEVYLPVIQQRPDVICKLNGKLYAIEYQCSSLSEERFLDRTNGYNRVGIIPIWILGGNRLRRKQGVHFQIQGFEWLAAPFSPHHGNQKFLIYFCPETKRWARLDRITSYSSNRAIASLSVMKYNSRISVEELIAPTDHLPFNMSAWLKQKKKWRTQPMQPYSSKSYKTFSKWLYIHRIPPGLFPAEAGWFLPTQHEIVTSPHIWQSFLLIQCFLPKKKNERITLEELAYSLTDFIMKGFMVSRENFKQSMNKFVSELVYEYAELLTTFHILKKINSSHYVYQNEISILSTYDEAIKRDQFLSKLKHNTPNLTSI</sequence>
<gene>
    <name evidence="4" type="ORF">FN960_12105</name>
</gene>
<dbReference type="InterPro" id="IPR057252">
    <property type="entry name" value="CoiA_C"/>
</dbReference>
<evidence type="ECO:0000259" key="1">
    <source>
        <dbReference type="Pfam" id="PF06054"/>
    </source>
</evidence>
<dbReference type="Pfam" id="PF25166">
    <property type="entry name" value="CoiA_C"/>
    <property type="match status" value="1"/>
</dbReference>
<dbReference type="Pfam" id="PF25164">
    <property type="entry name" value="CoiA_N"/>
    <property type="match status" value="1"/>
</dbReference>
<dbReference type="PIRSF" id="PIRSF007487">
    <property type="entry name" value="Competence-induced_CoiA_bac"/>
    <property type="match status" value="1"/>
</dbReference>
<organism evidence="4 5">
    <name type="scientific">Alkalicoccobacillus porphyridii</name>
    <dbReference type="NCBI Taxonomy" id="2597270"/>
    <lineage>
        <taxon>Bacteria</taxon>
        <taxon>Bacillati</taxon>
        <taxon>Bacillota</taxon>
        <taxon>Bacilli</taxon>
        <taxon>Bacillales</taxon>
        <taxon>Bacillaceae</taxon>
        <taxon>Alkalicoccobacillus</taxon>
    </lineage>
</organism>
<comment type="caution">
    <text evidence="4">The sequence shown here is derived from an EMBL/GenBank/DDBJ whole genome shotgun (WGS) entry which is preliminary data.</text>
</comment>
<evidence type="ECO:0000259" key="3">
    <source>
        <dbReference type="Pfam" id="PF25166"/>
    </source>
</evidence>
<feature type="domain" description="Competence protein CoiA nuclease-like" evidence="1">
    <location>
        <begin position="80"/>
        <end position="238"/>
    </location>
</feature>